<keyword evidence="1" id="KW-0472">Membrane</keyword>
<accession>A0A398CT61</accession>
<keyword evidence="1" id="KW-1133">Transmembrane helix</keyword>
<keyword evidence="1" id="KW-0812">Transmembrane</keyword>
<feature type="transmembrane region" description="Helical" evidence="1">
    <location>
        <begin position="20"/>
        <end position="37"/>
    </location>
</feature>
<dbReference type="AlphaFoldDB" id="A0A398CT61"/>
<dbReference type="Proteomes" id="UP000266328">
    <property type="component" value="Unassembled WGS sequence"/>
</dbReference>
<organism evidence="2 3">
    <name type="scientific">Candidatus Cryosericum terrychapinii</name>
    <dbReference type="NCBI Taxonomy" id="2290919"/>
    <lineage>
        <taxon>Bacteria</taxon>
        <taxon>Pseudomonadati</taxon>
        <taxon>Caldisericota/Cryosericota group</taxon>
        <taxon>Candidatus Cryosericota</taxon>
        <taxon>Candidatus Cryosericia</taxon>
        <taxon>Candidatus Cryosericales</taxon>
        <taxon>Candidatus Cryosericaceae</taxon>
        <taxon>Candidatus Cryosericum</taxon>
    </lineage>
</organism>
<name>A0A398CT61_9BACT</name>
<evidence type="ECO:0000256" key="1">
    <source>
        <dbReference type="SAM" id="Phobius"/>
    </source>
</evidence>
<evidence type="ECO:0000313" key="3">
    <source>
        <dbReference type="Proteomes" id="UP000266328"/>
    </source>
</evidence>
<reference evidence="2 3" key="1">
    <citation type="submission" date="2018-09" db="EMBL/GenBank/DDBJ databases">
        <title>Discovery and Ecogenomic Context for Candidatus Cryosericales, a Global Caldiserica Order Active in Thawing Permafrost.</title>
        <authorList>
            <person name="Martinez M.A."/>
            <person name="Woodcroft B.J."/>
            <person name="Ignacio Espinoza J.C."/>
            <person name="Zayed A."/>
            <person name="Singleton C.M."/>
            <person name="Boyd J."/>
            <person name="Li Y.-F."/>
            <person name="Purvine S."/>
            <person name="Maughan H."/>
            <person name="Hodgkins S.B."/>
            <person name="Anderson D."/>
            <person name="Sederholm M."/>
            <person name="Temperton B."/>
            <person name="Saleska S.R."/>
            <person name="Tyson G.W."/>
            <person name="Rich V.I."/>
        </authorList>
    </citation>
    <scope>NUCLEOTIDE SEQUENCE [LARGE SCALE GENOMIC DNA]</scope>
    <source>
        <strain evidence="2 3">SMC7</strain>
    </source>
</reference>
<dbReference type="EMBL" id="QXIS01000032">
    <property type="protein sequence ID" value="RIE05805.1"/>
    <property type="molecule type" value="Genomic_DNA"/>
</dbReference>
<gene>
    <name evidence="2" type="ORF">SMC7_05240</name>
</gene>
<protein>
    <submittedName>
        <fullName evidence="2">Uncharacterized protein</fullName>
    </submittedName>
</protein>
<comment type="caution">
    <text evidence="2">The sequence shown here is derived from an EMBL/GenBank/DDBJ whole genome shotgun (WGS) entry which is preliminary data.</text>
</comment>
<sequence>MTSVLLEAHTMTTTKSRSCSITATFMIVLLAVVLVAGCSPRVVGTVEVPVGDDLTTPSAEGTSVSPYGDIIALSILKEEGKYPSDFSVTVKVLEVLNTRSVRGEIMPPIPFGELQQGNMIYLYLCTPLSEKADKLSDGTIVYKGNGYPQIVAARHYDVTGVLQPGWQDYPFVYVPTASQIKQTSSGN</sequence>
<keyword evidence="3" id="KW-1185">Reference proteome</keyword>
<proteinExistence type="predicted"/>
<evidence type="ECO:0000313" key="2">
    <source>
        <dbReference type="EMBL" id="RIE05805.1"/>
    </source>
</evidence>